<dbReference type="PANTHER" id="PTHR33240">
    <property type="entry name" value="OS08G0508500 PROTEIN"/>
    <property type="match status" value="1"/>
</dbReference>
<dbReference type="CDD" id="cd00303">
    <property type="entry name" value="retropepsin_like"/>
    <property type="match status" value="1"/>
</dbReference>
<organism evidence="1">
    <name type="scientific">Fagus sylvatica</name>
    <name type="common">Beechnut</name>
    <dbReference type="NCBI Taxonomy" id="28930"/>
    <lineage>
        <taxon>Eukaryota</taxon>
        <taxon>Viridiplantae</taxon>
        <taxon>Streptophyta</taxon>
        <taxon>Embryophyta</taxon>
        <taxon>Tracheophyta</taxon>
        <taxon>Spermatophyta</taxon>
        <taxon>Magnoliopsida</taxon>
        <taxon>eudicotyledons</taxon>
        <taxon>Gunneridae</taxon>
        <taxon>Pentapetalae</taxon>
        <taxon>rosids</taxon>
        <taxon>fabids</taxon>
        <taxon>Fagales</taxon>
        <taxon>Fagaceae</taxon>
        <taxon>Fagus</taxon>
    </lineage>
</organism>
<evidence type="ECO:0000313" key="1">
    <source>
        <dbReference type="EMBL" id="SPC85157.1"/>
    </source>
</evidence>
<gene>
    <name evidence="1" type="ORF">FSB_LOCUS13039</name>
</gene>
<proteinExistence type="predicted"/>
<accession>A0A2N9F2E4</accession>
<dbReference type="InterPro" id="IPR021109">
    <property type="entry name" value="Peptidase_aspartic_dom_sf"/>
</dbReference>
<dbReference type="AlphaFoldDB" id="A0A2N9F2E4"/>
<protein>
    <submittedName>
        <fullName evidence="1">Uncharacterized protein</fullName>
    </submittedName>
</protein>
<reference evidence="1" key="1">
    <citation type="submission" date="2018-02" db="EMBL/GenBank/DDBJ databases">
        <authorList>
            <person name="Cohen D.B."/>
            <person name="Kent A.D."/>
        </authorList>
    </citation>
    <scope>NUCLEOTIDE SEQUENCE</scope>
</reference>
<dbReference type="PANTHER" id="PTHR33240:SF15">
    <property type="entry name" value="GAG-PRO-LIKE PROTEIN"/>
    <property type="match status" value="1"/>
</dbReference>
<dbReference type="SUPFAM" id="SSF50630">
    <property type="entry name" value="Acid proteases"/>
    <property type="match status" value="1"/>
</dbReference>
<sequence>MTTSPEEVLSIIRVENTGVVITFIDKDLPPDGARHNQALYITVKCLNAKVPRVLVDNGSALNVFPLKTTTTLGIKEGQLSLSSLTIRAYDNRSRNIMGTFEVPYKTGPVNATVMFHFLNIPTSYNLLLGRAWMHPLGIVPSTLHQKLRLPWKDGILTILGDREISTDVCDLDNSPKDEDHQSSEFVQTLKWVEKKAKEEKTAKVETTMVIKPRVHTQEATCKYGLGYKEDMKVTPKNKKTLNGNFVKGGEFFPYYGFPEPLDLEAAKTEAEDWVDYLGLEAMQLFDQDGDVLVLEDEETAEEELAAMITPADRITSNGVFDDPNSVIPNIELSVVYPFYPINEMNSDFTYFDVSSSIENLLQIIL</sequence>
<dbReference type="Gene3D" id="2.40.70.10">
    <property type="entry name" value="Acid Proteases"/>
    <property type="match status" value="1"/>
</dbReference>
<dbReference type="EMBL" id="OIVN01000762">
    <property type="protein sequence ID" value="SPC85157.1"/>
    <property type="molecule type" value="Genomic_DNA"/>
</dbReference>
<name>A0A2N9F2E4_FAGSY</name>